<feature type="region of interest" description="Disordered" evidence="1">
    <location>
        <begin position="73"/>
        <end position="99"/>
    </location>
</feature>
<protein>
    <recommendedName>
        <fullName evidence="2">C2H2-type domain-containing protein</fullName>
    </recommendedName>
</protein>
<evidence type="ECO:0000313" key="3">
    <source>
        <dbReference type="EMBL" id="CAC5365286.1"/>
    </source>
</evidence>
<evidence type="ECO:0000313" key="4">
    <source>
        <dbReference type="Proteomes" id="UP000507470"/>
    </source>
</evidence>
<gene>
    <name evidence="3" type="ORF">MCOR_6024</name>
</gene>
<dbReference type="AlphaFoldDB" id="A0A6J8AAT2"/>
<sequence length="252" mass="28091">MVNTKTTPAKSSHETYRCSVCGDKFPTSKEWRDHIVKCCEEKRVSTSFVCKEPACTYVAPLERDLRRHHKRKHLKSAITVPESDSDSEENQFSQAPPVSSCMNVKSAIPEVPSSPEIPPVRKPTKPLPVFGSAKKRQLMERLADGVRPVKVPRTTATAVRSDLVVDSSITSPVLFTSPVAHTHVTSSLGGGVFRQPTCGLFIPARRTIETQTPEVMEISSDMVAHHHVKKTVRLWYEEGGKVEETTEETWDD</sequence>
<dbReference type="EMBL" id="CACVKT020001114">
    <property type="protein sequence ID" value="CAC5365286.1"/>
    <property type="molecule type" value="Genomic_DNA"/>
</dbReference>
<reference evidence="3 4" key="1">
    <citation type="submission" date="2020-06" db="EMBL/GenBank/DDBJ databases">
        <authorList>
            <person name="Li R."/>
            <person name="Bekaert M."/>
        </authorList>
    </citation>
    <scope>NUCLEOTIDE SEQUENCE [LARGE SCALE GENOMIC DNA]</scope>
    <source>
        <strain evidence="4">wild</strain>
    </source>
</reference>
<accession>A0A6J8AAT2</accession>
<dbReference type="OrthoDB" id="6134961at2759"/>
<dbReference type="SMART" id="SM00355">
    <property type="entry name" value="ZnF_C2H2"/>
    <property type="match status" value="2"/>
</dbReference>
<feature type="domain" description="C2H2-type" evidence="2">
    <location>
        <begin position="48"/>
        <end position="73"/>
    </location>
</feature>
<evidence type="ECO:0000256" key="1">
    <source>
        <dbReference type="SAM" id="MobiDB-lite"/>
    </source>
</evidence>
<feature type="domain" description="C2H2-type" evidence="2">
    <location>
        <begin position="16"/>
        <end position="36"/>
    </location>
</feature>
<organism evidence="3 4">
    <name type="scientific">Mytilus coruscus</name>
    <name type="common">Sea mussel</name>
    <dbReference type="NCBI Taxonomy" id="42192"/>
    <lineage>
        <taxon>Eukaryota</taxon>
        <taxon>Metazoa</taxon>
        <taxon>Spiralia</taxon>
        <taxon>Lophotrochozoa</taxon>
        <taxon>Mollusca</taxon>
        <taxon>Bivalvia</taxon>
        <taxon>Autobranchia</taxon>
        <taxon>Pteriomorphia</taxon>
        <taxon>Mytilida</taxon>
        <taxon>Mytiloidea</taxon>
        <taxon>Mytilidae</taxon>
        <taxon>Mytilinae</taxon>
        <taxon>Mytilus</taxon>
    </lineage>
</organism>
<feature type="compositionally biased region" description="Polar residues" evidence="1">
    <location>
        <begin position="90"/>
        <end position="99"/>
    </location>
</feature>
<dbReference type="InterPro" id="IPR013087">
    <property type="entry name" value="Znf_C2H2_type"/>
</dbReference>
<feature type="region of interest" description="Disordered" evidence="1">
    <location>
        <begin position="110"/>
        <end position="129"/>
    </location>
</feature>
<keyword evidence="4" id="KW-1185">Reference proteome</keyword>
<dbReference type="Proteomes" id="UP000507470">
    <property type="component" value="Unassembled WGS sequence"/>
</dbReference>
<evidence type="ECO:0000259" key="2">
    <source>
        <dbReference type="SMART" id="SM00355"/>
    </source>
</evidence>
<proteinExistence type="predicted"/>
<dbReference type="Gene3D" id="3.30.160.60">
    <property type="entry name" value="Classic Zinc Finger"/>
    <property type="match status" value="1"/>
</dbReference>
<name>A0A6J8AAT2_MYTCO</name>